<keyword evidence="3" id="KW-0694">RNA-binding</keyword>
<keyword evidence="3" id="KW-0699">rRNA-binding</keyword>
<evidence type="ECO:0000256" key="2">
    <source>
        <dbReference type="ARBA" id="ARBA00023134"/>
    </source>
</evidence>
<protein>
    <recommendedName>
        <fullName evidence="3">Large ribosomal subunit assembly factor BipA</fullName>
        <ecNumber evidence="3">3.6.5.-</ecNumber>
    </recommendedName>
    <alternativeName>
        <fullName evidence="3">GTP-binding protein BipA</fullName>
    </alternativeName>
</protein>
<dbReference type="InterPro" id="IPR027417">
    <property type="entry name" value="P-loop_NTPase"/>
</dbReference>
<dbReference type="SUPFAM" id="SSF50447">
    <property type="entry name" value="Translation proteins"/>
    <property type="match status" value="1"/>
</dbReference>
<dbReference type="CDD" id="cd01891">
    <property type="entry name" value="TypA_BipA"/>
    <property type="match status" value="1"/>
</dbReference>
<feature type="binding site" evidence="3">
    <location>
        <begin position="128"/>
        <end position="131"/>
    </location>
    <ligand>
        <name>GTP</name>
        <dbReference type="ChEBI" id="CHEBI:37565"/>
    </ligand>
</feature>
<dbReference type="NCBIfam" id="TIGR01394">
    <property type="entry name" value="TypA_BipA"/>
    <property type="match status" value="1"/>
</dbReference>
<comment type="function">
    <text evidence="3">A 50S ribosomal subunit assembly protein with GTPase activity, required for 50S subunit assembly at low temperatures, may also play a role in translation. Binds GTP and analogs. Binds the 70S ribosome between the 30S and 50S subunits, in a similar position as ribosome-bound EF-G; it contacts a number of ribosomal proteins, both rRNAs and the A-site tRNA.</text>
</comment>
<comment type="similarity">
    <text evidence="3">Belongs to the TRAFAC class translation factor GTPase superfamily. Classic translation factor GTPase family. BipA subfamily.</text>
</comment>
<dbReference type="InterPro" id="IPR000640">
    <property type="entry name" value="EFG_V-like"/>
</dbReference>
<dbReference type="InterPro" id="IPR047043">
    <property type="entry name" value="BipA_III"/>
</dbReference>
<organism evidence="5 6">
    <name type="scientific">Aquincola tertiaricarbonis</name>
    <dbReference type="NCBI Taxonomy" id="391953"/>
    <lineage>
        <taxon>Bacteria</taxon>
        <taxon>Pseudomonadati</taxon>
        <taxon>Pseudomonadota</taxon>
        <taxon>Betaproteobacteria</taxon>
        <taxon>Burkholderiales</taxon>
        <taxon>Sphaerotilaceae</taxon>
        <taxon>Aquincola</taxon>
    </lineage>
</organism>
<dbReference type="InterPro" id="IPR035651">
    <property type="entry name" value="BipA_V"/>
</dbReference>
<accession>A0ABY4S0G6</accession>
<keyword evidence="3" id="KW-0690">Ribosome biogenesis</keyword>
<feature type="domain" description="Tr-type G" evidence="4">
    <location>
        <begin position="3"/>
        <end position="206"/>
    </location>
</feature>
<dbReference type="Gene3D" id="3.30.70.870">
    <property type="entry name" value="Elongation Factor G (Translational Gtpase), domain 3"/>
    <property type="match status" value="1"/>
</dbReference>
<dbReference type="InterPro" id="IPR047041">
    <property type="entry name" value="BipA_GTP-bd_dom"/>
</dbReference>
<dbReference type="NCBIfam" id="TIGR00231">
    <property type="entry name" value="small_GTP"/>
    <property type="match status" value="1"/>
</dbReference>
<dbReference type="InterPro" id="IPR004161">
    <property type="entry name" value="EFTu-like_2"/>
</dbReference>
<comment type="subunit">
    <text evidence="3">Monomer.</text>
</comment>
<dbReference type="InterPro" id="IPR035647">
    <property type="entry name" value="EFG_III/V"/>
</dbReference>
<dbReference type="EC" id="3.6.5.-" evidence="3"/>
<dbReference type="InterPro" id="IPR006298">
    <property type="entry name" value="BipA"/>
</dbReference>
<dbReference type="PRINTS" id="PR00315">
    <property type="entry name" value="ELONGATNFCT"/>
</dbReference>
<dbReference type="InterPro" id="IPR042116">
    <property type="entry name" value="TypA/BipA_C"/>
</dbReference>
<dbReference type="Pfam" id="PF21018">
    <property type="entry name" value="BipA_C"/>
    <property type="match status" value="1"/>
</dbReference>
<comment type="subcellular location">
    <subcellularLocation>
        <location evidence="3">Cytoplasm</location>
    </subcellularLocation>
    <text evidence="3">Binds to ribosomes.</text>
</comment>
<proteinExistence type="inferred from homology"/>
<keyword evidence="6" id="KW-1185">Reference proteome</keyword>
<dbReference type="PANTHER" id="PTHR42908:SF8">
    <property type="entry name" value="TR-TYPE G DOMAIN-CONTAINING PROTEIN"/>
    <property type="match status" value="1"/>
</dbReference>
<evidence type="ECO:0000256" key="3">
    <source>
        <dbReference type="HAMAP-Rule" id="MF_00849"/>
    </source>
</evidence>
<dbReference type="InterPro" id="IPR009000">
    <property type="entry name" value="Transl_B-barrel_sf"/>
</dbReference>
<dbReference type="Gene3D" id="3.30.70.240">
    <property type="match status" value="1"/>
</dbReference>
<keyword evidence="3" id="KW-0820">tRNA-binding</keyword>
<name>A0ABY4S0G6_AQUTE</name>
<keyword evidence="1 3" id="KW-0547">Nucleotide-binding</keyword>
<dbReference type="Gene3D" id="2.40.30.10">
    <property type="entry name" value="Translation factors"/>
    <property type="match status" value="1"/>
</dbReference>
<dbReference type="EMBL" id="CP097635">
    <property type="protein sequence ID" value="URI06818.1"/>
    <property type="molecule type" value="Genomic_DNA"/>
</dbReference>
<evidence type="ECO:0000256" key="1">
    <source>
        <dbReference type="ARBA" id="ARBA00022741"/>
    </source>
</evidence>
<feature type="binding site" evidence="3">
    <location>
        <begin position="15"/>
        <end position="20"/>
    </location>
    <ligand>
        <name>GTP</name>
        <dbReference type="ChEBI" id="CHEBI:37565"/>
    </ligand>
</feature>
<keyword evidence="3" id="KW-0963">Cytoplasm</keyword>
<evidence type="ECO:0000313" key="6">
    <source>
        <dbReference type="Proteomes" id="UP001056201"/>
    </source>
</evidence>
<dbReference type="CDD" id="cd16263">
    <property type="entry name" value="BipA_III"/>
    <property type="match status" value="1"/>
</dbReference>
<evidence type="ECO:0000259" key="4">
    <source>
        <dbReference type="PROSITE" id="PS51722"/>
    </source>
</evidence>
<dbReference type="InterPro" id="IPR031157">
    <property type="entry name" value="G_TR_CS"/>
</dbReference>
<dbReference type="HAMAP" id="MF_00849">
    <property type="entry name" value="BipA"/>
    <property type="match status" value="1"/>
</dbReference>
<dbReference type="RefSeq" id="WP_250195081.1">
    <property type="nucleotide sequence ID" value="NZ_CP097635.1"/>
</dbReference>
<dbReference type="Pfam" id="PF00009">
    <property type="entry name" value="GTP_EFTU"/>
    <property type="match status" value="1"/>
</dbReference>
<dbReference type="Gene3D" id="2.40.50.250">
    <property type="entry name" value="bipa protein"/>
    <property type="match status" value="1"/>
</dbReference>
<dbReference type="PROSITE" id="PS00301">
    <property type="entry name" value="G_TR_1"/>
    <property type="match status" value="1"/>
</dbReference>
<keyword evidence="3" id="KW-0378">Hydrolase</keyword>
<dbReference type="Pfam" id="PF00679">
    <property type="entry name" value="EFG_C"/>
    <property type="match status" value="1"/>
</dbReference>
<dbReference type="Pfam" id="PF03144">
    <property type="entry name" value="GTP_EFTU_D2"/>
    <property type="match status" value="1"/>
</dbReference>
<dbReference type="InterPro" id="IPR005225">
    <property type="entry name" value="Small_GTP-bd"/>
</dbReference>
<dbReference type="PROSITE" id="PS51722">
    <property type="entry name" value="G_TR_2"/>
    <property type="match status" value="1"/>
</dbReference>
<dbReference type="Gene3D" id="3.40.50.300">
    <property type="entry name" value="P-loop containing nucleotide triphosphate hydrolases"/>
    <property type="match status" value="1"/>
</dbReference>
<dbReference type="PANTHER" id="PTHR42908">
    <property type="entry name" value="TRANSLATION ELONGATION FACTOR-RELATED"/>
    <property type="match status" value="1"/>
</dbReference>
<dbReference type="CDD" id="cd03710">
    <property type="entry name" value="BipA_TypA_C"/>
    <property type="match status" value="1"/>
</dbReference>
<gene>
    <name evidence="5" type="primary">typA</name>
    <name evidence="3" type="synonym">bipA</name>
    <name evidence="5" type="ORF">MW290_13040</name>
</gene>
<dbReference type="SUPFAM" id="SSF54980">
    <property type="entry name" value="EF-G C-terminal domain-like"/>
    <property type="match status" value="2"/>
</dbReference>
<comment type="catalytic activity">
    <reaction evidence="3">
        <text>GTP + H2O = GDP + phosphate + H(+)</text>
        <dbReference type="Rhea" id="RHEA:19669"/>
        <dbReference type="ChEBI" id="CHEBI:15377"/>
        <dbReference type="ChEBI" id="CHEBI:15378"/>
        <dbReference type="ChEBI" id="CHEBI:37565"/>
        <dbReference type="ChEBI" id="CHEBI:43474"/>
        <dbReference type="ChEBI" id="CHEBI:58189"/>
    </reaction>
</comment>
<dbReference type="SUPFAM" id="SSF52540">
    <property type="entry name" value="P-loop containing nucleoside triphosphate hydrolases"/>
    <property type="match status" value="1"/>
</dbReference>
<reference evidence="5" key="1">
    <citation type="submission" date="2022-05" db="EMBL/GenBank/DDBJ databases">
        <title>An RpoN-dependent PEP-CTERM gene is involved in floc formation of an Aquincola tertiaricarbonis strain.</title>
        <authorList>
            <person name="Qiu D."/>
            <person name="Xia M."/>
        </authorList>
    </citation>
    <scope>NUCLEOTIDE SEQUENCE</scope>
    <source>
        <strain evidence="5">RN12</strain>
    </source>
</reference>
<dbReference type="InterPro" id="IPR000795">
    <property type="entry name" value="T_Tr_GTP-bd_dom"/>
</dbReference>
<dbReference type="Proteomes" id="UP001056201">
    <property type="component" value="Chromosome 1"/>
</dbReference>
<dbReference type="CDD" id="cd03691">
    <property type="entry name" value="BipA_TypA_II"/>
    <property type="match status" value="1"/>
</dbReference>
<dbReference type="InterPro" id="IPR048876">
    <property type="entry name" value="BipA_C"/>
</dbReference>
<keyword evidence="2 3" id="KW-0342">GTP-binding</keyword>
<dbReference type="InterPro" id="IPR047042">
    <property type="entry name" value="BipA_II"/>
</dbReference>
<sequence length="609" mass="66772">MTKQIRNIAIIAHVDHGKTTMVDQLLRQSGTFADHEKVVDTVMDNNAIERERGITILAKNCAVSWNGTHINIVDTPGHADFGGEVERALSMVDGVVLLIDAQEGPMPQTRFVTKKALALGLKPIVVVNKVDKPGAKPDAVINAAFDLFDKLGANDEQLDFPVVYASGINGWSSLEEGAPGEQWGPDMSALFETVLKHVQPHAGNPDAPLQLQISALDYNSFVGRIGVGRISQGTIKPGMQVAVMEGPDGKSVNGRINQVLTFQGLDRVQVTEAGPGEIVLINGIEDIGIGVTVTDVANPSPLPMLKVDEPTLTMNFCVNTSPLAGREGKFVTSRQIWDRLQKELQHNVALRVSETGEDGVFEVCGRGELHLTILLENMRREGYELAVSKPRVMFKDIDGVKSEPMELVTADVEEIHQGGVMQALGLRKGEMINMEPDGHGRVRLEYRIPARGLIGFSNEFMNLTRGSGLISSIFDGYEAHKGEIGGRKNGVLISMDDGEIFTYALGKLDDRGRMFVKPNDPVYEGMIVGIHSRDNDLVVNATRTKQLTNFRVSGKEDAIKITPPIDLTLEYGVDFIDDDELVEITPKSIRLRKRHLSEHERKRAARESN</sequence>
<evidence type="ECO:0000313" key="5">
    <source>
        <dbReference type="EMBL" id="URI06818.1"/>
    </source>
</evidence>